<dbReference type="OrthoDB" id="5500612at2"/>
<dbReference type="RefSeq" id="WP_146534539.1">
    <property type="nucleotide sequence ID" value="NZ_SJPX01000003.1"/>
</dbReference>
<accession>A0A5C6EUY3</accession>
<reference evidence="2 3" key="1">
    <citation type="submission" date="2019-02" db="EMBL/GenBank/DDBJ databases">
        <title>Deep-cultivation of Planctomycetes and their phenomic and genomic characterization uncovers novel biology.</title>
        <authorList>
            <person name="Wiegand S."/>
            <person name="Jogler M."/>
            <person name="Boedeker C."/>
            <person name="Pinto D."/>
            <person name="Vollmers J."/>
            <person name="Rivas-Marin E."/>
            <person name="Kohn T."/>
            <person name="Peeters S.H."/>
            <person name="Heuer A."/>
            <person name="Rast P."/>
            <person name="Oberbeckmann S."/>
            <person name="Bunk B."/>
            <person name="Jeske O."/>
            <person name="Meyerdierks A."/>
            <person name="Storesund J.E."/>
            <person name="Kallscheuer N."/>
            <person name="Luecker S."/>
            <person name="Lage O.M."/>
            <person name="Pohl T."/>
            <person name="Merkel B.J."/>
            <person name="Hornburger P."/>
            <person name="Mueller R.-W."/>
            <person name="Bruemmer F."/>
            <person name="Labrenz M."/>
            <person name="Spormann A.M."/>
            <person name="Op Den Camp H."/>
            <person name="Overmann J."/>
            <person name="Amann R."/>
            <person name="Jetten M.S.M."/>
            <person name="Mascher T."/>
            <person name="Medema M.H."/>
            <person name="Devos D.P."/>
            <person name="Kaster A.-K."/>
            <person name="Ovreas L."/>
            <person name="Rohde M."/>
            <person name="Galperin M.Y."/>
            <person name="Jogler C."/>
        </authorList>
    </citation>
    <scope>NUCLEOTIDE SEQUENCE [LARGE SCALE GENOMIC DNA]</scope>
    <source>
        <strain evidence="2 3">Poly59</strain>
    </source>
</reference>
<keyword evidence="1" id="KW-0472">Membrane</keyword>
<organism evidence="2 3">
    <name type="scientific">Rubripirellula reticaptiva</name>
    <dbReference type="NCBI Taxonomy" id="2528013"/>
    <lineage>
        <taxon>Bacteria</taxon>
        <taxon>Pseudomonadati</taxon>
        <taxon>Planctomycetota</taxon>
        <taxon>Planctomycetia</taxon>
        <taxon>Pirellulales</taxon>
        <taxon>Pirellulaceae</taxon>
        <taxon>Rubripirellula</taxon>
    </lineage>
</organism>
<protein>
    <recommendedName>
        <fullName evidence="4">Endonuclease/Exonuclease/phosphatase family protein</fullName>
    </recommendedName>
</protein>
<evidence type="ECO:0000313" key="3">
    <source>
        <dbReference type="Proteomes" id="UP000317977"/>
    </source>
</evidence>
<feature type="transmembrane region" description="Helical" evidence="1">
    <location>
        <begin position="28"/>
        <end position="47"/>
    </location>
</feature>
<name>A0A5C6EUY3_9BACT</name>
<keyword evidence="1" id="KW-0812">Transmembrane</keyword>
<dbReference type="EMBL" id="SJPX01000003">
    <property type="protein sequence ID" value="TWU51111.1"/>
    <property type="molecule type" value="Genomic_DNA"/>
</dbReference>
<proteinExistence type="predicted"/>
<sequence>MINIFGNSRRTRRSRETSVNLDVPLLRWIGPVTTVVAFFVICGMVLSGQINLSALDRFGNDTEGSLITSTPVSLDKPLEKSADTIRIGTLCLDGFANASQVTPPQVAALANIISQFDVLALQGIDPADSSPIRLAVESLRRSGANYVANVSNPVGRAGHFQAYAMIWDDTRIISPPGSIGVVEDRSDRMLFEPMYGSFESRVGLTDGRSPLRFTLINAYAMPPSNINPAGDIAVLDDVFTSVRNYGYETTGEEDCILVGNLGVERLRLGELGQIAGIQSIAGGEGTSQHILLDPRFTSEYGGKSGQLETMPLAGIATEFPLWAELSVNEVPR</sequence>
<dbReference type="AlphaFoldDB" id="A0A5C6EUY3"/>
<dbReference type="Proteomes" id="UP000317977">
    <property type="component" value="Unassembled WGS sequence"/>
</dbReference>
<gene>
    <name evidence="2" type="ORF">Poly59_27000</name>
</gene>
<dbReference type="SUPFAM" id="SSF56219">
    <property type="entry name" value="DNase I-like"/>
    <property type="match status" value="1"/>
</dbReference>
<comment type="caution">
    <text evidence="2">The sequence shown here is derived from an EMBL/GenBank/DDBJ whole genome shotgun (WGS) entry which is preliminary data.</text>
</comment>
<dbReference type="InterPro" id="IPR036691">
    <property type="entry name" value="Endo/exonu/phosph_ase_sf"/>
</dbReference>
<evidence type="ECO:0008006" key="4">
    <source>
        <dbReference type="Google" id="ProtNLM"/>
    </source>
</evidence>
<keyword evidence="3" id="KW-1185">Reference proteome</keyword>
<dbReference type="Gene3D" id="3.60.10.10">
    <property type="entry name" value="Endonuclease/exonuclease/phosphatase"/>
    <property type="match status" value="1"/>
</dbReference>
<evidence type="ECO:0000313" key="2">
    <source>
        <dbReference type="EMBL" id="TWU51111.1"/>
    </source>
</evidence>
<keyword evidence="1" id="KW-1133">Transmembrane helix</keyword>
<evidence type="ECO:0000256" key="1">
    <source>
        <dbReference type="SAM" id="Phobius"/>
    </source>
</evidence>